<sequence>PITEKREAVDELAQTLVLWGGAEKVRELILETLSKGIDELLLTHLIIRESEREWVELSRLVGSL</sequence>
<proteinExistence type="predicted"/>
<accession>A0A2R6B3B1</accession>
<organism evidence="1 2">
    <name type="scientific">Candidatus Marsarchaeota G2 archaeon ECH_B_2</name>
    <dbReference type="NCBI Taxonomy" id="1978160"/>
    <lineage>
        <taxon>Archaea</taxon>
        <taxon>Candidatus Marsarchaeota</taxon>
        <taxon>Candidatus Marsarchaeota group 2</taxon>
    </lineage>
</organism>
<name>A0A2R6B3B1_9ARCH</name>
<feature type="non-terminal residue" evidence="1">
    <location>
        <position position="1"/>
    </location>
</feature>
<dbReference type="AlphaFoldDB" id="A0A2R6B3B1"/>
<reference evidence="1 2" key="1">
    <citation type="submission" date="2017-04" db="EMBL/GenBank/DDBJ databases">
        <title>Novel microbial lineages endemic to geothermal iron-oxide mats fill important gaps in the evolutionary history of Archaea.</title>
        <authorList>
            <person name="Jay Z.J."/>
            <person name="Beam J.P."/>
            <person name="Dlakic M."/>
            <person name="Rusch D.B."/>
            <person name="Kozubal M.A."/>
            <person name="Inskeep W.P."/>
        </authorList>
    </citation>
    <scope>NUCLEOTIDE SEQUENCE [LARGE SCALE GENOMIC DNA]</scope>
    <source>
        <strain evidence="1">ECH_B_2</strain>
    </source>
</reference>
<dbReference type="Proteomes" id="UP000241284">
    <property type="component" value="Unassembled WGS sequence"/>
</dbReference>
<gene>
    <name evidence="1" type="ORF">B9Q06_12720</name>
</gene>
<evidence type="ECO:0000313" key="2">
    <source>
        <dbReference type="Proteomes" id="UP000241284"/>
    </source>
</evidence>
<evidence type="ECO:0008006" key="3">
    <source>
        <dbReference type="Google" id="ProtNLM"/>
    </source>
</evidence>
<comment type="caution">
    <text evidence="1">The sequence shown here is derived from an EMBL/GenBank/DDBJ whole genome shotgun (WGS) entry which is preliminary data.</text>
</comment>
<dbReference type="EMBL" id="NEXH01000059">
    <property type="protein sequence ID" value="PSN93129.1"/>
    <property type="molecule type" value="Genomic_DNA"/>
</dbReference>
<protein>
    <recommendedName>
        <fullName evidence="3">Luciferase-like domain-containing protein</fullName>
    </recommendedName>
</protein>
<evidence type="ECO:0000313" key="1">
    <source>
        <dbReference type="EMBL" id="PSN93129.1"/>
    </source>
</evidence>